<dbReference type="Gramene" id="KJB43479">
    <property type="protein sequence ID" value="KJB43479"/>
    <property type="gene ID" value="B456_007G202600"/>
</dbReference>
<dbReference type="EMBL" id="CM001746">
    <property type="protein sequence ID" value="KJB43479.1"/>
    <property type="molecule type" value="Genomic_DNA"/>
</dbReference>
<gene>
    <name evidence="1" type="ORF">B456_007G202600</name>
</gene>
<dbReference type="Proteomes" id="UP000032304">
    <property type="component" value="Chromosome 7"/>
</dbReference>
<proteinExistence type="predicted"/>
<reference evidence="1 2" key="1">
    <citation type="journal article" date="2012" name="Nature">
        <title>Repeated polyploidization of Gossypium genomes and the evolution of spinnable cotton fibres.</title>
        <authorList>
            <person name="Paterson A.H."/>
            <person name="Wendel J.F."/>
            <person name="Gundlach H."/>
            <person name="Guo H."/>
            <person name="Jenkins J."/>
            <person name="Jin D."/>
            <person name="Llewellyn D."/>
            <person name="Showmaker K.C."/>
            <person name="Shu S."/>
            <person name="Udall J."/>
            <person name="Yoo M.J."/>
            <person name="Byers R."/>
            <person name="Chen W."/>
            <person name="Doron-Faigenboim A."/>
            <person name="Duke M.V."/>
            <person name="Gong L."/>
            <person name="Grimwood J."/>
            <person name="Grover C."/>
            <person name="Grupp K."/>
            <person name="Hu G."/>
            <person name="Lee T.H."/>
            <person name="Li J."/>
            <person name="Lin L."/>
            <person name="Liu T."/>
            <person name="Marler B.S."/>
            <person name="Page J.T."/>
            <person name="Roberts A.W."/>
            <person name="Romanel E."/>
            <person name="Sanders W.S."/>
            <person name="Szadkowski E."/>
            <person name="Tan X."/>
            <person name="Tang H."/>
            <person name="Xu C."/>
            <person name="Wang J."/>
            <person name="Wang Z."/>
            <person name="Zhang D."/>
            <person name="Zhang L."/>
            <person name="Ashrafi H."/>
            <person name="Bedon F."/>
            <person name="Bowers J.E."/>
            <person name="Brubaker C.L."/>
            <person name="Chee P.W."/>
            <person name="Das S."/>
            <person name="Gingle A.R."/>
            <person name="Haigler C.H."/>
            <person name="Harker D."/>
            <person name="Hoffmann L.V."/>
            <person name="Hovav R."/>
            <person name="Jones D.C."/>
            <person name="Lemke C."/>
            <person name="Mansoor S."/>
            <person name="ur Rahman M."/>
            <person name="Rainville L.N."/>
            <person name="Rambani A."/>
            <person name="Reddy U.K."/>
            <person name="Rong J.K."/>
            <person name="Saranga Y."/>
            <person name="Scheffler B.E."/>
            <person name="Scheffler J.A."/>
            <person name="Stelly D.M."/>
            <person name="Triplett B.A."/>
            <person name="Van Deynze A."/>
            <person name="Vaslin M.F."/>
            <person name="Waghmare V.N."/>
            <person name="Walford S.A."/>
            <person name="Wright R.J."/>
            <person name="Zaki E.A."/>
            <person name="Zhang T."/>
            <person name="Dennis E.S."/>
            <person name="Mayer K.F."/>
            <person name="Peterson D.G."/>
            <person name="Rokhsar D.S."/>
            <person name="Wang X."/>
            <person name="Schmutz J."/>
        </authorList>
    </citation>
    <scope>NUCLEOTIDE SEQUENCE [LARGE SCALE GENOMIC DNA]</scope>
</reference>
<accession>A0A0D2SGZ3</accession>
<organism evidence="1 2">
    <name type="scientific">Gossypium raimondii</name>
    <name type="common">Peruvian cotton</name>
    <name type="synonym">Gossypium klotzschianum subsp. raimondii</name>
    <dbReference type="NCBI Taxonomy" id="29730"/>
    <lineage>
        <taxon>Eukaryota</taxon>
        <taxon>Viridiplantae</taxon>
        <taxon>Streptophyta</taxon>
        <taxon>Embryophyta</taxon>
        <taxon>Tracheophyta</taxon>
        <taxon>Spermatophyta</taxon>
        <taxon>Magnoliopsida</taxon>
        <taxon>eudicotyledons</taxon>
        <taxon>Gunneridae</taxon>
        <taxon>Pentapetalae</taxon>
        <taxon>rosids</taxon>
        <taxon>malvids</taxon>
        <taxon>Malvales</taxon>
        <taxon>Malvaceae</taxon>
        <taxon>Malvoideae</taxon>
        <taxon>Gossypium</taxon>
    </lineage>
</organism>
<keyword evidence="2" id="KW-1185">Reference proteome</keyword>
<name>A0A0D2SGZ3_GOSRA</name>
<protein>
    <submittedName>
        <fullName evidence="1">Uncharacterized protein</fullName>
    </submittedName>
</protein>
<sequence>MWKEYPESEIYSEKKLPTLIVSLFKVSRTVHLLLPDRQAMQSFSLDLLFCKNRNPNLVLFEDLEHKSEPLLQKPKGNP</sequence>
<evidence type="ECO:0000313" key="2">
    <source>
        <dbReference type="Proteomes" id="UP000032304"/>
    </source>
</evidence>
<dbReference type="AlphaFoldDB" id="A0A0D2SGZ3"/>
<evidence type="ECO:0000313" key="1">
    <source>
        <dbReference type="EMBL" id="KJB43479.1"/>
    </source>
</evidence>